<dbReference type="Proteomes" id="UP001244341">
    <property type="component" value="Chromosome 3b"/>
</dbReference>
<feature type="binding site" evidence="8">
    <location>
        <position position="293"/>
    </location>
    <ligand>
        <name>Mn(2+)</name>
        <dbReference type="ChEBI" id="CHEBI:29035"/>
        <label>1</label>
    </ligand>
</feature>
<comment type="catalytic activity">
    <reaction evidence="7 8">
        <text>a 3'-end 3'-phospho-ribonucleotide-RNA + a 5'-end dephospho-ribonucleoside-RNA + GTP = a ribonucleotidyl-ribonucleotide-RNA + GMP + diphosphate</text>
        <dbReference type="Rhea" id="RHEA:68076"/>
        <dbReference type="Rhea" id="RHEA-COMP:10463"/>
        <dbReference type="Rhea" id="RHEA-COMP:13936"/>
        <dbReference type="Rhea" id="RHEA-COMP:17355"/>
        <dbReference type="ChEBI" id="CHEBI:33019"/>
        <dbReference type="ChEBI" id="CHEBI:37565"/>
        <dbReference type="ChEBI" id="CHEBI:58115"/>
        <dbReference type="ChEBI" id="CHEBI:83062"/>
        <dbReference type="ChEBI" id="CHEBI:138284"/>
        <dbReference type="ChEBI" id="CHEBI:173118"/>
        <dbReference type="EC" id="6.5.1.8"/>
    </reaction>
</comment>
<dbReference type="Pfam" id="PF01139">
    <property type="entry name" value="RtcB"/>
    <property type="match status" value="1"/>
</dbReference>
<feature type="region of interest" description="Disordered" evidence="9">
    <location>
        <begin position="13"/>
        <end position="56"/>
    </location>
</feature>
<keyword evidence="5 8" id="KW-0342">GTP-binding</keyword>
<evidence type="ECO:0000256" key="4">
    <source>
        <dbReference type="ARBA" id="ARBA00022741"/>
    </source>
</evidence>
<organism evidence="10 11">
    <name type="scientific">Tetradesmus obliquus</name>
    <name type="common">Green alga</name>
    <name type="synonym">Acutodesmus obliquus</name>
    <dbReference type="NCBI Taxonomy" id="3088"/>
    <lineage>
        <taxon>Eukaryota</taxon>
        <taxon>Viridiplantae</taxon>
        <taxon>Chlorophyta</taxon>
        <taxon>core chlorophytes</taxon>
        <taxon>Chlorophyceae</taxon>
        <taxon>CS clade</taxon>
        <taxon>Sphaeropleales</taxon>
        <taxon>Scenedesmaceae</taxon>
        <taxon>Tetradesmus</taxon>
    </lineage>
</organism>
<dbReference type="InterPro" id="IPR001233">
    <property type="entry name" value="RtcB"/>
</dbReference>
<keyword evidence="1 8" id="KW-0436">Ligase</keyword>
<keyword evidence="11" id="KW-1185">Reference proteome</keyword>
<dbReference type="PANTHER" id="PTHR11118:SF1">
    <property type="entry name" value="RNA-SPLICING LIGASE RTCB HOMOLOG"/>
    <property type="match status" value="1"/>
</dbReference>
<dbReference type="PANTHER" id="PTHR11118">
    <property type="entry name" value="RNA-SPLICING LIGASE RTCB HOMOLOG"/>
    <property type="match status" value="1"/>
</dbReference>
<feature type="binding site" evidence="8">
    <location>
        <position position="325"/>
    </location>
    <ligand>
        <name>Mn(2+)</name>
        <dbReference type="ChEBI" id="CHEBI:29035"/>
        <label>2</label>
    </ligand>
</feature>
<sequence length="572" mass="59890">MDDHGEIAELMQLAKLGRGRQQQQQQHADPDSDDGAAAAAAASQDAHSDDNDSYDDAYDDFVVEEQQLLKHALTQISELKQIAPFTFEIKQGSTRGMAVPARFFASPLLLDMVVREAQASGGGGGGGFTASLQQLANVATLPGIVGASIGMPDLHSGYGFAIGNVCAVDMEGGSGVVSPGGVGFDINCGVRLLRSSLSIEDLFPVRDKLADALFKAVPVGVGSEGSLRLGAADMDKLLTGGMAWLEEKGMCWPEDREVTEEHGCFPGADASKVSPRAKARGAAQCGTLGSGNHYVEVQVVDEVFDAEAASVMGLGKKGTVCIMIHSGSRGLGHQVCTDYLSAADRAMAKAGLRLVDRQLAAAPLSSSEGRDYLAAMAAAANFAFANRSLMAAQVRGAFQEVFKSSPAKLGLHQVYDVSHNIAKKELHTLPDGSQRQLLVHRKGATRAFPPGHAELPAAYRGIGQPVLIGGSMGTASYVMTGTQGAMQRSFGSTCHGAGRALSRSAAMRGLDSKQVLSQLSQQGIALRIATKKLAAEEAPASYKDVSQVIDTCHAVGISKKCVRLRPVIVVKG</sequence>
<feature type="binding site" evidence="8">
    <location>
        <position position="476"/>
    </location>
    <ligand>
        <name>GMP</name>
        <dbReference type="ChEBI" id="CHEBI:58115"/>
    </ligand>
</feature>
<keyword evidence="4 8" id="KW-0547">Nucleotide-binding</keyword>
<comment type="cofactor">
    <cofactor evidence="8">
        <name>Mn(2+)</name>
        <dbReference type="ChEBI" id="CHEBI:29035"/>
    </cofactor>
    <text evidence="8">Binds 2 manganese ions per subunit.</text>
</comment>
<dbReference type="InterPro" id="IPR027513">
    <property type="entry name" value="RtcB_euk"/>
</dbReference>
<dbReference type="EC" id="6.5.1.8" evidence="8"/>
<dbReference type="HAMAP" id="MF_03144">
    <property type="entry name" value="RtcB_euk"/>
    <property type="match status" value="1"/>
</dbReference>
<evidence type="ECO:0000313" key="11">
    <source>
        <dbReference type="Proteomes" id="UP001244341"/>
    </source>
</evidence>
<feature type="binding site" evidence="8">
    <location>
        <position position="188"/>
    </location>
    <ligand>
        <name>Mn(2+)</name>
        <dbReference type="ChEBI" id="CHEBI:29035"/>
        <label>2</label>
    </ligand>
</feature>
<feature type="active site" description="GMP-histidine intermediate" evidence="8">
    <location>
        <position position="495"/>
    </location>
</feature>
<keyword evidence="6 8" id="KW-0464">Manganese</keyword>
<feature type="binding site" evidence="8">
    <location>
        <begin position="292"/>
        <end position="296"/>
    </location>
    <ligand>
        <name>GMP</name>
        <dbReference type="ChEBI" id="CHEBI:58115"/>
    </ligand>
</feature>
<evidence type="ECO:0000256" key="9">
    <source>
        <dbReference type="SAM" id="MobiDB-lite"/>
    </source>
</evidence>
<evidence type="ECO:0000256" key="2">
    <source>
        <dbReference type="ARBA" id="ARBA00022694"/>
    </source>
</evidence>
<gene>
    <name evidence="10" type="ORF">OEZ85_011644</name>
</gene>
<proteinExistence type="inferred from homology"/>
<comment type="miscellaneous">
    <text evidence="8">Ligation probably proceeds through 3 nucleotidyl transfer steps, with 2',3'-cyclic phosphate termini being hydrolyzed to 3'-P termini in a step that precedes 3'-P activation with GMP. In the first nucleotidyl transfer step, RTCB reacts with GTP to form a covalent RTCB-histidine-GMP intermediate with release of PPi; in the second step, the GMP moiety is transferred to the RNA 3'-P; in the third step, the 5'-OH from the opposite RNA strand attacks the activated 3'-P to form a 3',5'-phosphodiester bond and release GMP.</text>
</comment>
<evidence type="ECO:0000256" key="7">
    <source>
        <dbReference type="ARBA" id="ARBA00047746"/>
    </source>
</evidence>
<feature type="binding site" evidence="8">
    <location>
        <position position="188"/>
    </location>
    <ligand>
        <name>Mn(2+)</name>
        <dbReference type="ChEBI" id="CHEBI:29035"/>
        <label>1</label>
    </ligand>
</feature>
<protein>
    <recommendedName>
        <fullName evidence="8">RNA-splicing ligase RtcB homolog</fullName>
        <ecNumber evidence="8">6.5.1.8</ecNumber>
    </recommendedName>
    <alternativeName>
        <fullName evidence="8">3'-phosphate/5'-hydroxy nucleic acid ligase</fullName>
    </alternativeName>
</protein>
<comment type="subunit">
    <text evidence="8">Catalytic component of the tRNA-splicing ligase complex.</text>
</comment>
<feature type="binding site" evidence="8">
    <location>
        <position position="419"/>
    </location>
    <ligand>
        <name>Mn(2+)</name>
        <dbReference type="ChEBI" id="CHEBI:29035"/>
        <label>2</label>
    </ligand>
</feature>
<feature type="binding site" evidence="8">
    <location>
        <begin position="419"/>
        <end position="420"/>
    </location>
    <ligand>
        <name>GMP</name>
        <dbReference type="ChEBI" id="CHEBI:58115"/>
    </ligand>
</feature>
<accession>A0ABY8TQZ1</accession>
<name>A0ABY8TQZ1_TETOB</name>
<evidence type="ECO:0000256" key="5">
    <source>
        <dbReference type="ARBA" id="ARBA00023134"/>
    </source>
</evidence>
<dbReference type="InterPro" id="IPR036025">
    <property type="entry name" value="RtcB-like_sf"/>
</dbReference>
<evidence type="ECO:0000256" key="6">
    <source>
        <dbReference type="ARBA" id="ARBA00023211"/>
    </source>
</evidence>
<feature type="binding site" evidence="8">
    <location>
        <position position="185"/>
    </location>
    <ligand>
        <name>Mn(2+)</name>
        <dbReference type="ChEBI" id="CHEBI:29035"/>
        <label>1</label>
    </ligand>
</feature>
<dbReference type="Gene3D" id="3.90.1860.10">
    <property type="entry name" value="tRNA-splicing ligase RtcB"/>
    <property type="match status" value="1"/>
</dbReference>
<comment type="catalytic activity">
    <reaction evidence="8">
        <text>a 3'-end 2',3'-cyclophospho-ribonucleotide-RNA + a 5'-end dephospho-ribonucleoside-RNA + GTP + H2O = a ribonucleotidyl-ribonucleotide-RNA + GMP + diphosphate + H(+)</text>
        <dbReference type="Rhea" id="RHEA:68080"/>
        <dbReference type="Rhea" id="RHEA-COMP:10464"/>
        <dbReference type="Rhea" id="RHEA-COMP:13936"/>
        <dbReference type="Rhea" id="RHEA-COMP:17355"/>
        <dbReference type="ChEBI" id="CHEBI:15377"/>
        <dbReference type="ChEBI" id="CHEBI:15378"/>
        <dbReference type="ChEBI" id="CHEBI:33019"/>
        <dbReference type="ChEBI" id="CHEBI:37565"/>
        <dbReference type="ChEBI" id="CHEBI:58115"/>
        <dbReference type="ChEBI" id="CHEBI:83064"/>
        <dbReference type="ChEBI" id="CHEBI:138284"/>
        <dbReference type="ChEBI" id="CHEBI:173118"/>
        <dbReference type="EC" id="6.5.1.8"/>
    </reaction>
</comment>
<keyword evidence="3 8" id="KW-0479">Metal-binding</keyword>
<feature type="binding site" evidence="8">
    <location>
        <begin position="495"/>
        <end position="498"/>
    </location>
    <ligand>
        <name>GMP</name>
        <dbReference type="ChEBI" id="CHEBI:58115"/>
    </ligand>
</feature>
<feature type="binding site" evidence="8">
    <location>
        <position position="571"/>
    </location>
    <ligand>
        <name>GMP</name>
        <dbReference type="ChEBI" id="CHEBI:58115"/>
    </ligand>
</feature>
<dbReference type="SUPFAM" id="SSF103365">
    <property type="entry name" value="Hypothetical protein PH1602"/>
    <property type="match status" value="1"/>
</dbReference>
<dbReference type="EMBL" id="CP126210">
    <property type="protein sequence ID" value="WIA11533.1"/>
    <property type="molecule type" value="Genomic_DNA"/>
</dbReference>
<comment type="similarity">
    <text evidence="8">Belongs to the RtcB family.</text>
</comment>
<reference evidence="10 11" key="1">
    <citation type="submission" date="2023-05" db="EMBL/GenBank/DDBJ databases">
        <title>A 100% complete, gapless, phased diploid assembly of the Scenedesmus obliquus UTEX 3031 genome.</title>
        <authorList>
            <person name="Biondi T.C."/>
            <person name="Hanschen E.R."/>
            <person name="Kwon T."/>
            <person name="Eng W."/>
            <person name="Kruse C.P.S."/>
            <person name="Koehler S.I."/>
            <person name="Kunde Y."/>
            <person name="Gleasner C.D."/>
            <person name="You Mak K.T."/>
            <person name="Polle J."/>
            <person name="Hovde B.T."/>
            <person name="Starkenburg S.R."/>
        </authorList>
    </citation>
    <scope>NUCLEOTIDE SEQUENCE [LARGE SCALE GENOMIC DNA]</scope>
    <source>
        <strain evidence="10 11">DOE0152z</strain>
    </source>
</reference>
<feature type="compositionally biased region" description="Low complexity" evidence="9">
    <location>
        <begin position="35"/>
        <end position="45"/>
    </location>
</feature>
<keyword evidence="2 8" id="KW-0819">tRNA processing</keyword>
<evidence type="ECO:0000256" key="8">
    <source>
        <dbReference type="HAMAP-Rule" id="MF_03144"/>
    </source>
</evidence>
<comment type="function">
    <text evidence="8">Catalytic subunit of the tRNA-splicing ligase complex that acts by directly joining spliced tRNA halves to mature-sized tRNAs by incorporating the precursor-derived splice junction phosphate into the mature tRNA as a canonical 3',5'-phosphodiester. May act as an RNA ligase with broad substrate specificity, and may function toward other RNAs.</text>
</comment>
<evidence type="ECO:0000256" key="1">
    <source>
        <dbReference type="ARBA" id="ARBA00022598"/>
    </source>
</evidence>
<evidence type="ECO:0000256" key="3">
    <source>
        <dbReference type="ARBA" id="ARBA00022723"/>
    </source>
</evidence>
<feature type="binding site" evidence="8">
    <location>
        <begin position="469"/>
        <end position="472"/>
    </location>
    <ligand>
        <name>GMP</name>
        <dbReference type="ChEBI" id="CHEBI:58115"/>
    </ligand>
</feature>
<dbReference type="PROSITE" id="PS01288">
    <property type="entry name" value="UPF0027"/>
    <property type="match status" value="1"/>
</dbReference>
<evidence type="ECO:0000313" key="10">
    <source>
        <dbReference type="EMBL" id="WIA11533.1"/>
    </source>
</evidence>